<proteinExistence type="predicted"/>
<dbReference type="Proteomes" id="UP000315534">
    <property type="component" value="Unassembled WGS sequence"/>
</dbReference>
<reference evidence="1 2" key="1">
    <citation type="submission" date="2019-03" db="EMBL/GenBank/DDBJ databases">
        <title>Metabolic potential of uncultured bacteria and archaea associated with petroleum seepage in deep-sea sediments.</title>
        <authorList>
            <person name="Dong X."/>
            <person name="Hubert C."/>
        </authorList>
    </citation>
    <scope>NUCLEOTIDE SEQUENCE [LARGE SCALE GENOMIC DNA]</scope>
    <source>
        <strain evidence="1">E29_bin36</strain>
    </source>
</reference>
<comment type="caution">
    <text evidence="1">The sequence shown here is derived from an EMBL/GenBank/DDBJ whole genome shotgun (WGS) entry which is preliminary data.</text>
</comment>
<name>A0A523XFX3_UNCT6</name>
<evidence type="ECO:0000313" key="1">
    <source>
        <dbReference type="EMBL" id="TET78168.1"/>
    </source>
</evidence>
<gene>
    <name evidence="1" type="ORF">E3J38_08930</name>
</gene>
<dbReference type="AlphaFoldDB" id="A0A523XFX3"/>
<accession>A0A523XFX3</accession>
<feature type="non-terminal residue" evidence="1">
    <location>
        <position position="211"/>
    </location>
</feature>
<dbReference type="EMBL" id="SOIP01000510">
    <property type="protein sequence ID" value="TET78168.1"/>
    <property type="molecule type" value="Genomic_DNA"/>
</dbReference>
<evidence type="ECO:0000313" key="2">
    <source>
        <dbReference type="Proteomes" id="UP000315534"/>
    </source>
</evidence>
<protein>
    <submittedName>
        <fullName evidence="1">Uncharacterized protein</fullName>
    </submittedName>
</protein>
<organism evidence="1 2">
    <name type="scientific">candidate division TA06 bacterium</name>
    <dbReference type="NCBI Taxonomy" id="2250710"/>
    <lineage>
        <taxon>Bacteria</taxon>
        <taxon>Bacteria division TA06</taxon>
    </lineage>
</organism>
<sequence>MFDDTREKSGEDPEFARLVKELVKHLALSLRNVRSYPAGHPFVIKSTSETHELLIQALEGKKELVMVLFENTLMIEGYKVDKETVPAVLGLSIDLARTDIRSISFSPAVRPGDLQGLFQVLAMDKLRLQEAGGAMEAFREMEVKGVGLNEVEYGIVSRKGGDTGPGLGWEGLFDWDSFMQSLSVDGPSVSGSPEMIAELLLSGKAGAGGGG</sequence>